<dbReference type="PANTHER" id="PTHR44591">
    <property type="entry name" value="STRESS RESPONSE REGULATOR PROTEIN 1"/>
    <property type="match status" value="1"/>
</dbReference>
<dbReference type="InterPro" id="IPR050595">
    <property type="entry name" value="Bact_response_regulator"/>
</dbReference>
<dbReference type="SMART" id="SM00448">
    <property type="entry name" value="REC"/>
    <property type="match status" value="1"/>
</dbReference>
<dbReference type="InterPro" id="IPR001789">
    <property type="entry name" value="Sig_transdc_resp-reg_receiver"/>
</dbReference>
<feature type="domain" description="Response regulatory" evidence="4">
    <location>
        <begin position="3"/>
        <end position="119"/>
    </location>
</feature>
<dbReference type="PANTHER" id="PTHR44591:SF14">
    <property type="entry name" value="PROTEIN PILG"/>
    <property type="match status" value="1"/>
</dbReference>
<dbReference type="AlphaFoldDB" id="A0A928VNY8"/>
<dbReference type="Gene3D" id="3.40.50.2300">
    <property type="match status" value="1"/>
</dbReference>
<evidence type="ECO:0000256" key="1">
    <source>
        <dbReference type="ARBA" id="ARBA00022553"/>
    </source>
</evidence>
<evidence type="ECO:0000256" key="2">
    <source>
        <dbReference type="ARBA" id="ARBA00023012"/>
    </source>
</evidence>
<dbReference type="GO" id="GO:0000160">
    <property type="term" value="P:phosphorelay signal transduction system"/>
    <property type="evidence" value="ECO:0007669"/>
    <property type="project" value="UniProtKB-KW"/>
</dbReference>
<feature type="modified residue" description="4-aspartylphosphate" evidence="3">
    <location>
        <position position="52"/>
    </location>
</feature>
<dbReference type="SUPFAM" id="SSF52172">
    <property type="entry name" value="CheY-like"/>
    <property type="match status" value="1"/>
</dbReference>
<protein>
    <submittedName>
        <fullName evidence="5">Response regulator</fullName>
    </submittedName>
</protein>
<evidence type="ECO:0000313" key="5">
    <source>
        <dbReference type="EMBL" id="MBE9029980.1"/>
    </source>
</evidence>
<evidence type="ECO:0000259" key="4">
    <source>
        <dbReference type="PROSITE" id="PS50110"/>
    </source>
</evidence>
<dbReference type="Pfam" id="PF00072">
    <property type="entry name" value="Response_reg"/>
    <property type="match status" value="1"/>
</dbReference>
<keyword evidence="1 3" id="KW-0597">Phosphoprotein</keyword>
<dbReference type="RefSeq" id="WP_264324807.1">
    <property type="nucleotide sequence ID" value="NZ_JADEXQ010000026.1"/>
</dbReference>
<comment type="caution">
    <text evidence="5">The sequence shown here is derived from an EMBL/GenBank/DDBJ whole genome shotgun (WGS) entry which is preliminary data.</text>
</comment>
<evidence type="ECO:0000313" key="6">
    <source>
        <dbReference type="Proteomes" id="UP000625316"/>
    </source>
</evidence>
<dbReference type="EMBL" id="JADEXQ010000026">
    <property type="protein sequence ID" value="MBE9029980.1"/>
    <property type="molecule type" value="Genomic_DNA"/>
</dbReference>
<evidence type="ECO:0000256" key="3">
    <source>
        <dbReference type="PROSITE-ProRule" id="PRU00169"/>
    </source>
</evidence>
<dbReference type="Proteomes" id="UP000625316">
    <property type="component" value="Unassembled WGS sequence"/>
</dbReference>
<keyword evidence="6" id="KW-1185">Reference proteome</keyword>
<sequence>MATVLVVDDTLTEIEIITKTLQAAGFSTITANSSEVAKLKINEQRPDAIVLDIVLPGESGFELCRELKDDPATSTIPVILCSTKDSEMDKFWGLKQGAASYLTKPIVGEDLVRTMQALVK</sequence>
<accession>A0A928VNY8</accession>
<organism evidence="5 6">
    <name type="scientific">Romeriopsis navalis LEGE 11480</name>
    <dbReference type="NCBI Taxonomy" id="2777977"/>
    <lineage>
        <taxon>Bacteria</taxon>
        <taxon>Bacillati</taxon>
        <taxon>Cyanobacteriota</taxon>
        <taxon>Cyanophyceae</taxon>
        <taxon>Leptolyngbyales</taxon>
        <taxon>Leptolyngbyaceae</taxon>
        <taxon>Romeriopsis</taxon>
        <taxon>Romeriopsis navalis</taxon>
    </lineage>
</organism>
<proteinExistence type="predicted"/>
<reference evidence="5" key="1">
    <citation type="submission" date="2020-10" db="EMBL/GenBank/DDBJ databases">
        <authorList>
            <person name="Castelo-Branco R."/>
            <person name="Eusebio N."/>
            <person name="Adriana R."/>
            <person name="Vieira A."/>
            <person name="Brugerolle De Fraissinette N."/>
            <person name="Rezende De Castro R."/>
            <person name="Schneider M.P."/>
            <person name="Vasconcelos V."/>
            <person name="Leao P.N."/>
        </authorList>
    </citation>
    <scope>NUCLEOTIDE SEQUENCE</scope>
    <source>
        <strain evidence="5">LEGE 11480</strain>
    </source>
</reference>
<keyword evidence="2" id="KW-0902">Two-component regulatory system</keyword>
<dbReference type="InterPro" id="IPR011006">
    <property type="entry name" value="CheY-like_superfamily"/>
</dbReference>
<dbReference type="PROSITE" id="PS50110">
    <property type="entry name" value="RESPONSE_REGULATORY"/>
    <property type="match status" value="1"/>
</dbReference>
<gene>
    <name evidence="5" type="ORF">IQ266_09600</name>
</gene>
<name>A0A928VNY8_9CYAN</name>